<accession>A0AAD8GW84</accession>
<reference evidence="2" key="1">
    <citation type="submission" date="2023-02" db="EMBL/GenBank/DDBJ databases">
        <title>Genome of toxic invasive species Heracleum sosnowskyi carries increased number of genes despite the absence of recent whole-genome duplications.</title>
        <authorList>
            <person name="Schelkunov M."/>
            <person name="Shtratnikova V."/>
            <person name="Makarenko M."/>
            <person name="Klepikova A."/>
            <person name="Omelchenko D."/>
            <person name="Novikova G."/>
            <person name="Obukhova E."/>
            <person name="Bogdanov V."/>
            <person name="Penin A."/>
            <person name="Logacheva M."/>
        </authorList>
    </citation>
    <scope>NUCLEOTIDE SEQUENCE</scope>
    <source>
        <strain evidence="2">Hsosn_3</strain>
        <tissue evidence="2">Leaf</tissue>
    </source>
</reference>
<gene>
    <name evidence="2" type="ORF">POM88_048990</name>
</gene>
<reference evidence="2" key="2">
    <citation type="submission" date="2023-05" db="EMBL/GenBank/DDBJ databases">
        <authorList>
            <person name="Schelkunov M.I."/>
        </authorList>
    </citation>
    <scope>NUCLEOTIDE SEQUENCE</scope>
    <source>
        <strain evidence="2">Hsosn_3</strain>
        <tissue evidence="2">Leaf</tissue>
    </source>
</reference>
<evidence type="ECO:0000313" key="2">
    <source>
        <dbReference type="EMBL" id="KAK1355734.1"/>
    </source>
</evidence>
<dbReference type="EMBL" id="JAUIZM010000011">
    <property type="protein sequence ID" value="KAK1355734.1"/>
    <property type="molecule type" value="Genomic_DNA"/>
</dbReference>
<evidence type="ECO:0000313" key="3">
    <source>
        <dbReference type="Proteomes" id="UP001237642"/>
    </source>
</evidence>
<keyword evidence="3" id="KW-1185">Reference proteome</keyword>
<evidence type="ECO:0000259" key="1">
    <source>
        <dbReference type="Pfam" id="PF22936"/>
    </source>
</evidence>
<comment type="caution">
    <text evidence="2">The sequence shown here is derived from an EMBL/GenBank/DDBJ whole genome shotgun (WGS) entry which is preliminary data.</text>
</comment>
<dbReference type="AlphaFoldDB" id="A0AAD8GW84"/>
<protein>
    <recommendedName>
        <fullName evidence="1">Retrovirus-related Pol polyprotein from transposon TNT 1-94-like beta-barrel domain-containing protein</fullName>
    </recommendedName>
</protein>
<dbReference type="Proteomes" id="UP001237642">
    <property type="component" value="Unassembled WGS sequence"/>
</dbReference>
<dbReference type="InterPro" id="IPR054722">
    <property type="entry name" value="PolX-like_BBD"/>
</dbReference>
<organism evidence="2 3">
    <name type="scientific">Heracleum sosnowskyi</name>
    <dbReference type="NCBI Taxonomy" id="360622"/>
    <lineage>
        <taxon>Eukaryota</taxon>
        <taxon>Viridiplantae</taxon>
        <taxon>Streptophyta</taxon>
        <taxon>Embryophyta</taxon>
        <taxon>Tracheophyta</taxon>
        <taxon>Spermatophyta</taxon>
        <taxon>Magnoliopsida</taxon>
        <taxon>eudicotyledons</taxon>
        <taxon>Gunneridae</taxon>
        <taxon>Pentapetalae</taxon>
        <taxon>asterids</taxon>
        <taxon>campanulids</taxon>
        <taxon>Apiales</taxon>
        <taxon>Apiaceae</taxon>
        <taxon>Apioideae</taxon>
        <taxon>apioid superclade</taxon>
        <taxon>Tordylieae</taxon>
        <taxon>Tordyliinae</taxon>
        <taxon>Heracleum</taxon>
    </lineage>
</organism>
<name>A0AAD8GW84_9APIA</name>
<feature type="domain" description="Retrovirus-related Pol polyprotein from transposon TNT 1-94-like beta-barrel" evidence="1">
    <location>
        <begin position="108"/>
        <end position="150"/>
    </location>
</feature>
<sequence length="205" mass="22823">MLAIHCSKKKGTTGNVFTSLFCRYCKGEGHLIENCKIRPPRNRSHRAYMSSVPCTSEATGTLNQHHASQSNSPSPDFIQQVIQALQDSNIVHALQASHVGKTNTQNSWIIDSGASHHMTGNLDNFNSSFPYDRRTNIIFANGDTLPAGRIRSLKLGPLNLSNALCAKIICSLDLDHKIALSHFLLLFFWLLNPGPENRESDWERP</sequence>
<dbReference type="Pfam" id="PF22936">
    <property type="entry name" value="Pol_BBD"/>
    <property type="match status" value="1"/>
</dbReference>
<proteinExistence type="predicted"/>